<dbReference type="EnsemblPlants" id="OMERI04G24030.1">
    <property type="protein sequence ID" value="OMERI04G24030.1"/>
    <property type="gene ID" value="OMERI04G24030"/>
</dbReference>
<dbReference type="Proteomes" id="UP000008021">
    <property type="component" value="Chromosome 4"/>
</dbReference>
<evidence type="ECO:0000313" key="1">
    <source>
        <dbReference type="EnsemblPlants" id="OMERI04G24030.1"/>
    </source>
</evidence>
<proteinExistence type="predicted"/>
<sequence>MAETVYGSEASSLRVSFVDGDFDTDKITFISLSTLKIQLKFLVKRHSHLDRHHLASLIKPNVNWILDAYCVSLFCSSNQVHVEDLIWVENRLFVKLRSERMQLVKGNWIL</sequence>
<evidence type="ECO:0000313" key="2">
    <source>
        <dbReference type="Proteomes" id="UP000008021"/>
    </source>
</evidence>
<dbReference type="AlphaFoldDB" id="A0A0E0DJM5"/>
<reference evidence="1" key="1">
    <citation type="submission" date="2015-04" db="UniProtKB">
        <authorList>
            <consortium name="EnsemblPlants"/>
        </authorList>
    </citation>
    <scope>IDENTIFICATION</scope>
</reference>
<organism evidence="1">
    <name type="scientific">Oryza meridionalis</name>
    <dbReference type="NCBI Taxonomy" id="40149"/>
    <lineage>
        <taxon>Eukaryota</taxon>
        <taxon>Viridiplantae</taxon>
        <taxon>Streptophyta</taxon>
        <taxon>Embryophyta</taxon>
        <taxon>Tracheophyta</taxon>
        <taxon>Spermatophyta</taxon>
        <taxon>Magnoliopsida</taxon>
        <taxon>Liliopsida</taxon>
        <taxon>Poales</taxon>
        <taxon>Poaceae</taxon>
        <taxon>BOP clade</taxon>
        <taxon>Oryzoideae</taxon>
        <taxon>Oryzeae</taxon>
        <taxon>Oryzinae</taxon>
        <taxon>Oryza</taxon>
    </lineage>
</organism>
<dbReference type="HOGENOM" id="CLU_2175029_0_0_1"/>
<protein>
    <submittedName>
        <fullName evidence="1">Uncharacterized protein</fullName>
    </submittedName>
</protein>
<accession>A0A0E0DJM5</accession>
<name>A0A0E0DJM5_9ORYZ</name>
<reference evidence="1" key="2">
    <citation type="submission" date="2018-05" db="EMBL/GenBank/DDBJ databases">
        <title>OmerRS3 (Oryza meridionalis Reference Sequence Version 3).</title>
        <authorList>
            <person name="Zhang J."/>
            <person name="Kudrna D."/>
            <person name="Lee S."/>
            <person name="Talag J."/>
            <person name="Welchert J."/>
            <person name="Wing R.A."/>
        </authorList>
    </citation>
    <scope>NUCLEOTIDE SEQUENCE [LARGE SCALE GENOMIC DNA]</scope>
    <source>
        <strain evidence="1">cv. OR44</strain>
    </source>
</reference>
<dbReference type="Gramene" id="OMERI04G24030.1">
    <property type="protein sequence ID" value="OMERI04G24030.1"/>
    <property type="gene ID" value="OMERI04G24030"/>
</dbReference>
<keyword evidence="2" id="KW-1185">Reference proteome</keyword>